<dbReference type="InterPro" id="IPR006913">
    <property type="entry name" value="CENP-V/GFA"/>
</dbReference>
<evidence type="ECO:0000313" key="5">
    <source>
        <dbReference type="EMBL" id="WEX84724.1"/>
    </source>
</evidence>
<evidence type="ECO:0000313" key="6">
    <source>
        <dbReference type="Proteomes" id="UP001235547"/>
    </source>
</evidence>
<dbReference type="Gene3D" id="2.170.150.70">
    <property type="match status" value="1"/>
</dbReference>
<dbReference type="PANTHER" id="PTHR28620:SF1">
    <property type="entry name" value="CENP-V_GFA DOMAIN-CONTAINING PROTEIN"/>
    <property type="match status" value="1"/>
</dbReference>
<evidence type="ECO:0000256" key="1">
    <source>
        <dbReference type="ARBA" id="ARBA00005495"/>
    </source>
</evidence>
<keyword evidence="3" id="KW-0862">Zinc</keyword>
<dbReference type="SUPFAM" id="SSF51316">
    <property type="entry name" value="Mss4-like"/>
    <property type="match status" value="1"/>
</dbReference>
<keyword evidence="2" id="KW-0479">Metal-binding</keyword>
<keyword evidence="6" id="KW-1185">Reference proteome</keyword>
<name>A0ABY8D1F8_9HYPH</name>
<dbReference type="Proteomes" id="UP001235547">
    <property type="component" value="Chromosome 1"/>
</dbReference>
<organism evidence="5 6">
    <name type="scientific">Sinorhizobium numidicum</name>
    <dbReference type="NCBI Taxonomy" id="680248"/>
    <lineage>
        <taxon>Bacteria</taxon>
        <taxon>Pseudomonadati</taxon>
        <taxon>Pseudomonadota</taxon>
        <taxon>Alphaproteobacteria</taxon>
        <taxon>Hyphomicrobiales</taxon>
        <taxon>Rhizobiaceae</taxon>
        <taxon>Sinorhizobium/Ensifer group</taxon>
        <taxon>Sinorhizobium</taxon>
    </lineage>
</organism>
<dbReference type="PANTHER" id="PTHR28620">
    <property type="entry name" value="CENTROMERE PROTEIN V"/>
    <property type="match status" value="1"/>
</dbReference>
<reference evidence="5 6" key="1">
    <citation type="submission" date="2023-03" db="EMBL/GenBank/DDBJ databases">
        <authorList>
            <person name="Kaur S."/>
            <person name="Espinosa-Saiz D."/>
            <person name="Velazquez E."/>
            <person name="Menendez E."/>
            <person name="diCenzo G.C."/>
        </authorList>
    </citation>
    <scope>NUCLEOTIDE SEQUENCE [LARGE SCALE GENOMIC DNA]</scope>
    <source>
        <strain evidence="5 6">LMG 27395</strain>
    </source>
</reference>
<dbReference type="Pfam" id="PF04828">
    <property type="entry name" value="GFA"/>
    <property type="match status" value="1"/>
</dbReference>
<protein>
    <submittedName>
        <fullName evidence="5">Gfa-like protein</fullName>
    </submittedName>
</protein>
<sequence length="131" mass="14386">MQRPYRLSCHCGGIAIEVEAELSRLVECNYSTCRRSGFLHWKVDAAAVRLVTEKRRMSTYVWRGITEGHHFCPTCGTAIMRSGYPNASVSLNAGCIEGVDVYSRSKSSATTVGMICLPGRSRNAVTVPTPQ</sequence>
<feature type="domain" description="CENP-V/GFA" evidence="4">
    <location>
        <begin position="5"/>
        <end position="103"/>
    </location>
</feature>
<dbReference type="RefSeq" id="WP_280735642.1">
    <property type="nucleotide sequence ID" value="NZ_CP120368.1"/>
</dbReference>
<dbReference type="PROSITE" id="PS51891">
    <property type="entry name" value="CENP_V_GFA"/>
    <property type="match status" value="1"/>
</dbReference>
<gene>
    <name evidence="5" type="ORF">PYH38_003628</name>
</gene>
<dbReference type="InterPro" id="IPR052355">
    <property type="entry name" value="CENP-V-like"/>
</dbReference>
<evidence type="ECO:0000256" key="3">
    <source>
        <dbReference type="ARBA" id="ARBA00022833"/>
    </source>
</evidence>
<proteinExistence type="inferred from homology"/>
<dbReference type="InterPro" id="IPR011057">
    <property type="entry name" value="Mss4-like_sf"/>
</dbReference>
<evidence type="ECO:0000259" key="4">
    <source>
        <dbReference type="PROSITE" id="PS51891"/>
    </source>
</evidence>
<evidence type="ECO:0000256" key="2">
    <source>
        <dbReference type="ARBA" id="ARBA00022723"/>
    </source>
</evidence>
<accession>A0ABY8D1F8</accession>
<dbReference type="EMBL" id="CP120371">
    <property type="protein sequence ID" value="WEX84724.1"/>
    <property type="molecule type" value="Genomic_DNA"/>
</dbReference>
<comment type="similarity">
    <text evidence="1">Belongs to the Gfa family.</text>
</comment>